<evidence type="ECO:0000259" key="1">
    <source>
        <dbReference type="Pfam" id="PF14372"/>
    </source>
</evidence>
<evidence type="ECO:0000313" key="2">
    <source>
        <dbReference type="EMBL" id="KAK8538218.1"/>
    </source>
</evidence>
<proteinExistence type="predicted"/>
<dbReference type="InterPro" id="IPR012337">
    <property type="entry name" value="RNaseH-like_sf"/>
</dbReference>
<dbReference type="SUPFAM" id="SSF53098">
    <property type="entry name" value="Ribonuclease H-like"/>
    <property type="match status" value="1"/>
</dbReference>
<gene>
    <name evidence="2" type="ORF">V6N12_044353</name>
</gene>
<reference evidence="2 3" key="1">
    <citation type="journal article" date="2024" name="G3 (Bethesda)">
        <title>Genome assembly of Hibiscus sabdariffa L. provides insights into metabolisms of medicinal natural products.</title>
        <authorList>
            <person name="Kim T."/>
        </authorList>
    </citation>
    <scope>NUCLEOTIDE SEQUENCE [LARGE SCALE GENOMIC DNA]</scope>
    <source>
        <strain evidence="2">TK-2024</strain>
        <tissue evidence="2">Old leaves</tissue>
    </source>
</reference>
<protein>
    <recommendedName>
        <fullName evidence="1">hAT-like transposase RNase-H fold domain-containing protein</fullName>
    </recommendedName>
</protein>
<keyword evidence="3" id="KW-1185">Reference proteome</keyword>
<sequence length="176" mass="20561">MFSYALKFKDIFPRYAQQYASYKHLPSDEDWLRVEKVCSFLALFNEVTNIISAILDPKNKMKLTDFSFRVMYSKDEAPRQIRMMCDSIYELYKEYVDEYAAANVNTTIESDFQESDVINTCTTSRIGKGKVLTKRSKFERYIKTVDIIDNVKSELDIYLGEGVFICKEECSDFDAL</sequence>
<evidence type="ECO:0000313" key="3">
    <source>
        <dbReference type="Proteomes" id="UP001472677"/>
    </source>
</evidence>
<dbReference type="EMBL" id="JBBPBM010000028">
    <property type="protein sequence ID" value="KAK8538218.1"/>
    <property type="molecule type" value="Genomic_DNA"/>
</dbReference>
<dbReference type="Proteomes" id="UP001472677">
    <property type="component" value="Unassembled WGS sequence"/>
</dbReference>
<dbReference type="PANTHER" id="PTHR23272:SF182">
    <property type="entry name" value="OS09G0381850 PROTEIN"/>
    <property type="match status" value="1"/>
</dbReference>
<organism evidence="2 3">
    <name type="scientific">Hibiscus sabdariffa</name>
    <name type="common">roselle</name>
    <dbReference type="NCBI Taxonomy" id="183260"/>
    <lineage>
        <taxon>Eukaryota</taxon>
        <taxon>Viridiplantae</taxon>
        <taxon>Streptophyta</taxon>
        <taxon>Embryophyta</taxon>
        <taxon>Tracheophyta</taxon>
        <taxon>Spermatophyta</taxon>
        <taxon>Magnoliopsida</taxon>
        <taxon>eudicotyledons</taxon>
        <taxon>Gunneridae</taxon>
        <taxon>Pentapetalae</taxon>
        <taxon>rosids</taxon>
        <taxon>malvids</taxon>
        <taxon>Malvales</taxon>
        <taxon>Malvaceae</taxon>
        <taxon>Malvoideae</taxon>
        <taxon>Hibiscus</taxon>
    </lineage>
</organism>
<dbReference type="PANTHER" id="PTHR23272">
    <property type="entry name" value="BED FINGER-RELATED"/>
    <property type="match status" value="1"/>
</dbReference>
<accession>A0ABR2DH26</accession>
<feature type="domain" description="hAT-like transposase RNase-H fold" evidence="1">
    <location>
        <begin position="49"/>
        <end position="95"/>
    </location>
</feature>
<dbReference type="InterPro" id="IPR025525">
    <property type="entry name" value="hAT-like_transposase_RNase-H"/>
</dbReference>
<dbReference type="Pfam" id="PF14372">
    <property type="entry name" value="hAT-like_RNase-H"/>
    <property type="match status" value="1"/>
</dbReference>
<name>A0ABR2DH26_9ROSI</name>
<comment type="caution">
    <text evidence="2">The sequence shown here is derived from an EMBL/GenBank/DDBJ whole genome shotgun (WGS) entry which is preliminary data.</text>
</comment>